<evidence type="ECO:0000313" key="3">
    <source>
        <dbReference type="EMBL" id="CAD6272750.1"/>
    </source>
</evidence>
<dbReference type="PANTHER" id="PTHR43242">
    <property type="entry name" value="NAD(P)-BINDING ROSSMANN-FOLD SUPERFAMILY PROTEIN"/>
    <property type="match status" value="1"/>
</dbReference>
<dbReference type="InterPro" id="IPR036291">
    <property type="entry name" value="NAD(P)-bd_dom_sf"/>
</dbReference>
<keyword evidence="4" id="KW-1185">Reference proteome</keyword>
<gene>
    <name evidence="3" type="ORF">NCGR_LOCUS56023</name>
</gene>
<name>A0A811RT56_9POAL</name>
<evidence type="ECO:0000259" key="2">
    <source>
        <dbReference type="Pfam" id="PF04321"/>
    </source>
</evidence>
<dbReference type="PANTHER" id="PTHR43242:SF1">
    <property type="entry name" value="NAD(P)-BINDING ROSSMANN-FOLD SUPERFAMILY PROTEIN"/>
    <property type="match status" value="1"/>
</dbReference>
<dbReference type="Gene3D" id="3.40.50.720">
    <property type="entry name" value="NAD(P)-binding Rossmann-like Domain"/>
    <property type="match status" value="1"/>
</dbReference>
<dbReference type="Proteomes" id="UP000604825">
    <property type="component" value="Unassembled WGS sequence"/>
</dbReference>
<feature type="domain" description="RmlD-like substrate binding" evidence="2">
    <location>
        <begin position="111"/>
        <end position="209"/>
    </location>
</feature>
<accession>A0A811RT56</accession>
<dbReference type="SUPFAM" id="SSF51735">
    <property type="entry name" value="NAD(P)-binding Rossmann-fold domains"/>
    <property type="match status" value="1"/>
</dbReference>
<sequence length="326" mass="34765">MSTESATMSTEAATCSTESGTSSTSANVSSESANTDEAATCSTESGTSSTSANVSSESANTDEAATASTSSATDSDEDATAKRRSGERGGGGGGGGEAPATKASKLYEGVKSFYKEEDETVPVNMYGKSKVAAEKLIVEKCSNYAILRSNIIYGPQTISPVAKSLPVQWMDGVLSQGQQVEFFNDEFLCPIYVKDTVDVILSLTKTWLSVHILQRFNISVFLLAIVFHCAMVTDIKVHAADGKKVQVLLNVGGPYRVSRLQMAESVAVVRGYNPNIIKSVSASSALSFLWNVALKHPYDICLFSVNMSTIRTHLFNKHDVLGTSWS</sequence>
<dbReference type="InterPro" id="IPR029903">
    <property type="entry name" value="RmlD-like-bd"/>
</dbReference>
<evidence type="ECO:0000313" key="4">
    <source>
        <dbReference type="Proteomes" id="UP000604825"/>
    </source>
</evidence>
<feature type="compositionally biased region" description="Gly residues" evidence="1">
    <location>
        <begin position="88"/>
        <end position="97"/>
    </location>
</feature>
<feature type="region of interest" description="Disordered" evidence="1">
    <location>
        <begin position="1"/>
        <end position="101"/>
    </location>
</feature>
<proteinExistence type="predicted"/>
<dbReference type="Pfam" id="PF04321">
    <property type="entry name" value="RmlD_sub_bind"/>
    <property type="match status" value="1"/>
</dbReference>
<organism evidence="3 4">
    <name type="scientific">Miscanthus lutarioriparius</name>
    <dbReference type="NCBI Taxonomy" id="422564"/>
    <lineage>
        <taxon>Eukaryota</taxon>
        <taxon>Viridiplantae</taxon>
        <taxon>Streptophyta</taxon>
        <taxon>Embryophyta</taxon>
        <taxon>Tracheophyta</taxon>
        <taxon>Spermatophyta</taxon>
        <taxon>Magnoliopsida</taxon>
        <taxon>Liliopsida</taxon>
        <taxon>Poales</taxon>
        <taxon>Poaceae</taxon>
        <taxon>PACMAD clade</taxon>
        <taxon>Panicoideae</taxon>
        <taxon>Andropogonodae</taxon>
        <taxon>Andropogoneae</taxon>
        <taxon>Saccharinae</taxon>
        <taxon>Miscanthus</taxon>
    </lineage>
</organism>
<dbReference type="EMBL" id="CAJGYO010000016">
    <property type="protein sequence ID" value="CAD6272750.1"/>
    <property type="molecule type" value="Genomic_DNA"/>
</dbReference>
<dbReference type="OrthoDB" id="6235964at2759"/>
<reference evidence="3" key="1">
    <citation type="submission" date="2020-10" db="EMBL/GenBank/DDBJ databases">
        <authorList>
            <person name="Han B."/>
            <person name="Lu T."/>
            <person name="Zhao Q."/>
            <person name="Huang X."/>
            <person name="Zhao Y."/>
        </authorList>
    </citation>
    <scope>NUCLEOTIDE SEQUENCE</scope>
</reference>
<feature type="compositionally biased region" description="Low complexity" evidence="1">
    <location>
        <begin position="1"/>
        <end position="73"/>
    </location>
</feature>
<dbReference type="AlphaFoldDB" id="A0A811RT56"/>
<evidence type="ECO:0000256" key="1">
    <source>
        <dbReference type="SAM" id="MobiDB-lite"/>
    </source>
</evidence>
<protein>
    <recommendedName>
        <fullName evidence="2">RmlD-like substrate binding domain-containing protein</fullName>
    </recommendedName>
</protein>
<comment type="caution">
    <text evidence="3">The sequence shown here is derived from an EMBL/GenBank/DDBJ whole genome shotgun (WGS) entry which is preliminary data.</text>
</comment>